<dbReference type="AlphaFoldDB" id="A0A0J1H8E0"/>
<evidence type="ECO:0000313" key="2">
    <source>
        <dbReference type="Proteomes" id="UP000035909"/>
    </source>
</evidence>
<proteinExistence type="predicted"/>
<comment type="caution">
    <text evidence="1">The sequence shown here is derived from an EMBL/GenBank/DDBJ whole genome shotgun (WGS) entry which is preliminary data.</text>
</comment>
<name>A0A0J1H8E0_9GAMM</name>
<accession>A0A0J1H8E0</accession>
<organism evidence="1 2">
    <name type="scientific">Photobacterium ganghwense</name>
    <dbReference type="NCBI Taxonomy" id="320778"/>
    <lineage>
        <taxon>Bacteria</taxon>
        <taxon>Pseudomonadati</taxon>
        <taxon>Pseudomonadota</taxon>
        <taxon>Gammaproteobacteria</taxon>
        <taxon>Vibrionales</taxon>
        <taxon>Vibrionaceae</taxon>
        <taxon>Photobacterium</taxon>
    </lineage>
</organism>
<keyword evidence="2" id="KW-1185">Reference proteome</keyword>
<dbReference type="PATRIC" id="fig|320778.3.peg.3050"/>
<protein>
    <submittedName>
        <fullName evidence="1">Uncharacterized protein</fullName>
    </submittedName>
</protein>
<dbReference type="RefSeq" id="WP_047885856.1">
    <property type="nucleotide sequence ID" value="NZ_CP071326.1"/>
</dbReference>
<sequence>MLFTYNVCINTKTWYAYPTGNSKYESKLGTPTPENIRQALYEACCSPNPKNENYSAWSATVARDGIENFFVVSVKSESQSEAKVLAKKLIADNGWTDVSISTYPTASHTV</sequence>
<dbReference type="EMBL" id="LDOU01000015">
    <property type="protein sequence ID" value="KLV07963.1"/>
    <property type="molecule type" value="Genomic_DNA"/>
</dbReference>
<evidence type="ECO:0000313" key="1">
    <source>
        <dbReference type="EMBL" id="KLV07963.1"/>
    </source>
</evidence>
<reference evidence="1 2" key="1">
    <citation type="submission" date="2015-05" db="EMBL/GenBank/DDBJ databases">
        <title>Photobacterium galathea sp. nov.</title>
        <authorList>
            <person name="Machado H."/>
            <person name="Gram L."/>
        </authorList>
    </citation>
    <scope>NUCLEOTIDE SEQUENCE [LARGE SCALE GENOMIC DNA]</scope>
    <source>
        <strain evidence="1 2">DSM 22954</strain>
    </source>
</reference>
<gene>
    <name evidence="1" type="ORF">ABT57_14015</name>
</gene>
<dbReference type="STRING" id="320778.ABT57_14015"/>
<dbReference type="Proteomes" id="UP000035909">
    <property type="component" value="Unassembled WGS sequence"/>
</dbReference>
<dbReference type="OrthoDB" id="9950680at2"/>